<dbReference type="PANTHER" id="PTHR37317:SF1">
    <property type="entry name" value="ZINC-RIBBON DOMAIN-CONTAINING PROTEIN-RELATED"/>
    <property type="match status" value="1"/>
</dbReference>
<dbReference type="EMBL" id="VHIF01000001">
    <property type="protein sequence ID" value="TQO38682.1"/>
    <property type="molecule type" value="Genomic_DNA"/>
</dbReference>
<dbReference type="Pfam" id="PF14311">
    <property type="entry name" value="DUF4379"/>
    <property type="match status" value="9"/>
</dbReference>
<evidence type="ECO:0000313" key="2">
    <source>
        <dbReference type="EMBL" id="TQO38682.1"/>
    </source>
</evidence>
<dbReference type="PANTHER" id="PTHR37317">
    <property type="entry name" value="BLR8090 PROTEIN"/>
    <property type="match status" value="1"/>
</dbReference>
<accession>A0ABY3AD49</accession>
<protein>
    <submittedName>
        <fullName evidence="2">Zinc ribbon protein</fullName>
    </submittedName>
</protein>
<evidence type="ECO:0000259" key="1">
    <source>
        <dbReference type="Pfam" id="PF14311"/>
    </source>
</evidence>
<proteinExistence type="predicted"/>
<evidence type="ECO:0000313" key="3">
    <source>
        <dbReference type="Proteomes" id="UP000315363"/>
    </source>
</evidence>
<feature type="domain" description="Treble clef zinc finger" evidence="1">
    <location>
        <begin position="19"/>
        <end position="75"/>
    </location>
</feature>
<reference evidence="2 3" key="1">
    <citation type="submission" date="2019-06" db="EMBL/GenBank/DDBJ databases">
        <title>A large-scale integrated study on North Sea by COGITO (Coastal Microbe Genomic &amp; Taxonomic Observatory).</title>
        <authorList>
            <person name="Teeling H."/>
        </authorList>
    </citation>
    <scope>NUCLEOTIDE SEQUENCE [LARGE SCALE GENOMIC DNA]</scope>
    <source>
        <strain evidence="2 3">MAR_2009_79</strain>
    </source>
</reference>
<gene>
    <name evidence="2" type="ORF">GQ41_3342</name>
</gene>
<feature type="domain" description="Treble clef zinc finger" evidence="1">
    <location>
        <begin position="517"/>
        <end position="574"/>
    </location>
</feature>
<organism evidence="2 3">
    <name type="scientific">Arenibacter algicola</name>
    <dbReference type="NCBI Taxonomy" id="616991"/>
    <lineage>
        <taxon>Bacteria</taxon>
        <taxon>Pseudomonadati</taxon>
        <taxon>Bacteroidota</taxon>
        <taxon>Flavobacteriia</taxon>
        <taxon>Flavobacteriales</taxon>
        <taxon>Flavobacteriaceae</taxon>
        <taxon>Arenibacter</taxon>
    </lineage>
</organism>
<keyword evidence="3" id="KW-1185">Reference proteome</keyword>
<feature type="domain" description="Treble clef zinc finger" evidence="1">
    <location>
        <begin position="90"/>
        <end position="146"/>
    </location>
</feature>
<dbReference type="Gene3D" id="3.40.960.10">
    <property type="entry name" value="VSR Endonuclease"/>
    <property type="match status" value="1"/>
</dbReference>
<name>A0ABY3AD49_9FLAO</name>
<feature type="domain" description="Treble clef zinc finger" evidence="1">
    <location>
        <begin position="731"/>
        <end position="777"/>
    </location>
</feature>
<feature type="domain" description="Treble clef zinc finger" evidence="1">
    <location>
        <begin position="589"/>
        <end position="644"/>
    </location>
</feature>
<feature type="domain" description="Treble clef zinc finger" evidence="1">
    <location>
        <begin position="445"/>
        <end position="502"/>
    </location>
</feature>
<feature type="domain" description="Treble clef zinc finger" evidence="1">
    <location>
        <begin position="232"/>
        <end position="287"/>
    </location>
</feature>
<dbReference type="RefSeq" id="WP_142190231.1">
    <property type="nucleotide sequence ID" value="NZ_VHIF01000001.1"/>
</dbReference>
<dbReference type="Proteomes" id="UP000315363">
    <property type="component" value="Unassembled WGS sequence"/>
</dbReference>
<dbReference type="InterPro" id="IPR025487">
    <property type="entry name" value="DUF4379"/>
</dbReference>
<feature type="domain" description="Treble clef zinc finger" evidence="1">
    <location>
        <begin position="161"/>
        <end position="216"/>
    </location>
</feature>
<sequence>MKSQNPHSEESLAEKNPKLAAQWHPTKNGDLTPFDISIRSSKTVWWKCSEGNDHEWESRVAHRNNGIGCPICSNRKVVKSNCLATLNPHLAKEWHPTKNGDLSPYDVGPGSGRKVWWKCPKGEDHEWKTTVVHRNNGKGCPVCSGHKGAKSTSIAILNPHLANEWHPTKNGNLSPYDVSRGSSRKVWWKCPKGEDHEWEAPVNNRTKGSGCAVCVNQITVDSNSLANVYPELAKEWHPTKNGNIKPKDVTFGTNKKVWWKCPKGKDHEWQTSPGRRIIGTGCPFCTNPSSAPELRILTELRTIFTPVEHRAIINGHEVDIFIPGLKIGIEYDGEFWHRNKQKQDLRKNTELKDKITLIRVRDKGLNILTDYDIKQTTTNLTVETIKSILQQISKLKKIESTEVLSRIKCYSKNKKWVASEAFRKLHAARNHIKLEESISFLFPKITEEWHPTKNEPLFPKYFLPGSNKKVWWKCNKGDDHEWESQIADRCLNNTSCPICANKKIVLSNCLATLNPELAKQWHPIKNDKLTPYDVGVGSNKRIWWKCATGDDHEWRTAVTHRTQRGQGCPICNNKKIVTSNSLAKLNPKLAKEWHPTKNEKLTPYDIGVGSNKKVWWKCPKGDDHEWKAIIINRHKGIGCPICSNQKIVNSNSLLTLNPALAKELHPAKNGNLTAKDLGLGSHKKVWWKCLKGDDHEWQTSVRYRMKGDGCPICSNRKVVKSNSLATLYPELVNQWHPTKNGPLLPEQVTPGSNEKVWWVNKIGHVWQEKIYERVKKTQKQNYPDQFSLFED</sequence>
<comment type="caution">
    <text evidence="2">The sequence shown here is derived from an EMBL/GenBank/DDBJ whole genome shotgun (WGS) entry which is preliminary data.</text>
</comment>
<feature type="domain" description="Treble clef zinc finger" evidence="1">
    <location>
        <begin position="660"/>
        <end position="716"/>
    </location>
</feature>